<accession>A0A523UXB7</accession>
<dbReference type="PROSITE" id="PS00198">
    <property type="entry name" value="4FE4S_FER_1"/>
    <property type="match status" value="1"/>
</dbReference>
<protein>
    <submittedName>
        <fullName evidence="8">4Fe-4S dicluster domain-containing protein</fullName>
    </submittedName>
</protein>
<dbReference type="NCBIfam" id="TIGR02179">
    <property type="entry name" value="PorD_KorD"/>
    <property type="match status" value="1"/>
</dbReference>
<dbReference type="InterPro" id="IPR017900">
    <property type="entry name" value="4Fe4S_Fe_S_CS"/>
</dbReference>
<dbReference type="EMBL" id="SOJN01000030">
    <property type="protein sequence ID" value="TET47177.1"/>
    <property type="molecule type" value="Genomic_DNA"/>
</dbReference>
<evidence type="ECO:0000259" key="7">
    <source>
        <dbReference type="PROSITE" id="PS51379"/>
    </source>
</evidence>
<dbReference type="PANTHER" id="PTHR43724:SF1">
    <property type="entry name" value="PYRUVATE SYNTHASE SUBUNIT PORD"/>
    <property type="match status" value="1"/>
</dbReference>
<evidence type="ECO:0000256" key="2">
    <source>
        <dbReference type="ARBA" id="ARBA00022485"/>
    </source>
</evidence>
<keyword evidence="5" id="KW-0408">Iron</keyword>
<feature type="domain" description="4Fe-4S ferredoxin-type" evidence="7">
    <location>
        <begin position="61"/>
        <end position="90"/>
    </location>
</feature>
<dbReference type="Proteomes" id="UP000315525">
    <property type="component" value="Unassembled WGS sequence"/>
</dbReference>
<sequence length="97" mass="11285">MKKQGWKDLELGSIDYAGRALAYHTGDWRTHRPIWSEEKCIHCFLCWIYCPDSAIMVEDDKIKGIDLRYCKGCGICERECPPKASAIEIKLESEFRK</sequence>
<gene>
    <name evidence="8" type="ORF">E3J62_02220</name>
</gene>
<dbReference type="Gene3D" id="3.30.70.20">
    <property type="match status" value="1"/>
</dbReference>
<keyword evidence="2" id="KW-0004">4Fe-4S</keyword>
<dbReference type="PANTHER" id="PTHR43724">
    <property type="entry name" value="PYRUVATE SYNTHASE SUBUNIT PORD"/>
    <property type="match status" value="1"/>
</dbReference>
<dbReference type="InterPro" id="IPR017896">
    <property type="entry name" value="4Fe4S_Fe-S-bd"/>
</dbReference>
<comment type="caution">
    <text evidence="8">The sequence shown here is derived from an EMBL/GenBank/DDBJ whole genome shotgun (WGS) entry which is preliminary data.</text>
</comment>
<dbReference type="PROSITE" id="PS51379">
    <property type="entry name" value="4FE4S_FER_2"/>
    <property type="match status" value="2"/>
</dbReference>
<dbReference type="SUPFAM" id="SSF54862">
    <property type="entry name" value="4Fe-4S ferredoxins"/>
    <property type="match status" value="1"/>
</dbReference>
<keyword evidence="6" id="KW-0411">Iron-sulfur</keyword>
<comment type="cofactor">
    <cofactor evidence="1">
        <name>[4Fe-4S] cluster</name>
        <dbReference type="ChEBI" id="CHEBI:49883"/>
    </cofactor>
</comment>
<organism evidence="8 9">
    <name type="scientific">candidate division TA06 bacterium</name>
    <dbReference type="NCBI Taxonomy" id="2250710"/>
    <lineage>
        <taxon>Bacteria</taxon>
        <taxon>Bacteria division TA06</taxon>
    </lineage>
</organism>
<keyword evidence="3" id="KW-0479">Metal-binding</keyword>
<evidence type="ECO:0000313" key="9">
    <source>
        <dbReference type="Proteomes" id="UP000315525"/>
    </source>
</evidence>
<proteinExistence type="predicted"/>
<evidence type="ECO:0000256" key="5">
    <source>
        <dbReference type="ARBA" id="ARBA00023004"/>
    </source>
</evidence>
<dbReference type="InterPro" id="IPR011898">
    <property type="entry name" value="PorD_KorD"/>
</dbReference>
<dbReference type="GO" id="GO:0016625">
    <property type="term" value="F:oxidoreductase activity, acting on the aldehyde or oxo group of donors, iron-sulfur protein as acceptor"/>
    <property type="evidence" value="ECO:0007669"/>
    <property type="project" value="InterPro"/>
</dbReference>
<dbReference type="GO" id="GO:0051539">
    <property type="term" value="F:4 iron, 4 sulfur cluster binding"/>
    <property type="evidence" value="ECO:0007669"/>
    <property type="project" value="UniProtKB-KW"/>
</dbReference>
<name>A0A523UXB7_UNCT6</name>
<keyword evidence="4" id="KW-0677">Repeat</keyword>
<evidence type="ECO:0000256" key="3">
    <source>
        <dbReference type="ARBA" id="ARBA00022723"/>
    </source>
</evidence>
<feature type="domain" description="4Fe-4S ferredoxin-type" evidence="7">
    <location>
        <begin position="31"/>
        <end position="60"/>
    </location>
</feature>
<reference evidence="8 9" key="1">
    <citation type="submission" date="2019-03" db="EMBL/GenBank/DDBJ databases">
        <title>Metabolic potential of uncultured bacteria and archaea associated with petroleum seepage in deep-sea sediments.</title>
        <authorList>
            <person name="Dong X."/>
            <person name="Hubert C."/>
        </authorList>
    </citation>
    <scope>NUCLEOTIDE SEQUENCE [LARGE SCALE GENOMIC DNA]</scope>
    <source>
        <strain evidence="8">E44_bin18</strain>
    </source>
</reference>
<evidence type="ECO:0000256" key="6">
    <source>
        <dbReference type="ARBA" id="ARBA00023014"/>
    </source>
</evidence>
<evidence type="ECO:0000256" key="1">
    <source>
        <dbReference type="ARBA" id="ARBA00001966"/>
    </source>
</evidence>
<evidence type="ECO:0000256" key="4">
    <source>
        <dbReference type="ARBA" id="ARBA00022737"/>
    </source>
</evidence>
<evidence type="ECO:0000313" key="8">
    <source>
        <dbReference type="EMBL" id="TET47177.1"/>
    </source>
</evidence>
<dbReference type="Pfam" id="PF14697">
    <property type="entry name" value="Fer4_21"/>
    <property type="match status" value="1"/>
</dbReference>
<dbReference type="GO" id="GO:0046872">
    <property type="term" value="F:metal ion binding"/>
    <property type="evidence" value="ECO:0007669"/>
    <property type="project" value="UniProtKB-KW"/>
</dbReference>
<dbReference type="AlphaFoldDB" id="A0A523UXB7"/>